<dbReference type="STRING" id="60137.SAMN04488041_103119"/>
<dbReference type="Gene3D" id="1.20.120.20">
    <property type="entry name" value="Apolipoprotein"/>
    <property type="match status" value="1"/>
</dbReference>
<evidence type="ECO:0008006" key="4">
    <source>
        <dbReference type="Google" id="ProtNLM"/>
    </source>
</evidence>
<feature type="region of interest" description="Disordered" evidence="1">
    <location>
        <begin position="388"/>
        <end position="407"/>
    </location>
</feature>
<organism evidence="2 3">
    <name type="scientific">Sulfitobacter pontiacus</name>
    <dbReference type="NCBI Taxonomy" id="60137"/>
    <lineage>
        <taxon>Bacteria</taxon>
        <taxon>Pseudomonadati</taxon>
        <taxon>Pseudomonadota</taxon>
        <taxon>Alphaproteobacteria</taxon>
        <taxon>Rhodobacterales</taxon>
        <taxon>Roseobacteraceae</taxon>
        <taxon>Sulfitobacter</taxon>
    </lineage>
</organism>
<feature type="compositionally biased region" description="Basic and acidic residues" evidence="1">
    <location>
        <begin position="395"/>
        <end position="407"/>
    </location>
</feature>
<feature type="region of interest" description="Disordered" evidence="1">
    <location>
        <begin position="127"/>
        <end position="253"/>
    </location>
</feature>
<dbReference type="AlphaFoldDB" id="A0A1H2W0U3"/>
<evidence type="ECO:0000313" key="3">
    <source>
        <dbReference type="Proteomes" id="UP000183076"/>
    </source>
</evidence>
<evidence type="ECO:0000313" key="2">
    <source>
        <dbReference type="EMBL" id="SDW74238.1"/>
    </source>
</evidence>
<sequence length="407" mass="43172">MTSNNRSPEEIEREIERERAGLTSTLDDLQDKFSVETIARQFSDQFREHGGDIGRSVTDAVKRNPIALALTGVGLAWLMAGDKMPSRDRYVSRDDRDYRDTRGRANYYGVRHDDHDLPVSAEQHGVVPVGQRRDLGPQPGDPSKPYYSGDVARTGDVPSWALTEDDDQPGIAQRAGDAASRAGDRVSGAASSVAGSAQNAGSAVADKAKGAAGAVSDAGHSVASGARDFASSASERAAQLRRRLAEGTEDLSEQARERVIAARESAVRARATAASYGREGRDRAVDMYEEQPLIAGALALAVGAAIGAALPRSRTEDRYMGQHSDQLMADAERIFAEEKAKLGKVAQAASEEAKKVLRETKEDADAAAPGDTAADAIVEKAKASGQRVVDAAEAEADKQGVGEVKKS</sequence>
<dbReference type="EMBL" id="FNNB01000003">
    <property type="protein sequence ID" value="SDW74238.1"/>
    <property type="molecule type" value="Genomic_DNA"/>
</dbReference>
<gene>
    <name evidence="2" type="ORF">SAMN04488041_103119</name>
</gene>
<evidence type="ECO:0000256" key="1">
    <source>
        <dbReference type="SAM" id="MobiDB-lite"/>
    </source>
</evidence>
<feature type="compositionally biased region" description="Low complexity" evidence="1">
    <location>
        <begin position="172"/>
        <end position="219"/>
    </location>
</feature>
<dbReference type="Proteomes" id="UP000183076">
    <property type="component" value="Unassembled WGS sequence"/>
</dbReference>
<protein>
    <recommendedName>
        <fullName evidence="4">DUF3618 domain-containing protein</fullName>
    </recommendedName>
</protein>
<dbReference type="GeneID" id="94021237"/>
<name>A0A1H2W0U3_9RHOB</name>
<proteinExistence type="predicted"/>
<dbReference type="InterPro" id="IPR022062">
    <property type="entry name" value="DUF3618"/>
</dbReference>
<reference evidence="3" key="1">
    <citation type="submission" date="2016-10" db="EMBL/GenBank/DDBJ databases">
        <authorList>
            <person name="Varghese N."/>
            <person name="Submissions S."/>
        </authorList>
    </citation>
    <scope>NUCLEOTIDE SEQUENCE [LARGE SCALE GENOMIC DNA]</scope>
    <source>
        <strain evidence="3">DSM 10014</strain>
    </source>
</reference>
<dbReference type="Pfam" id="PF12277">
    <property type="entry name" value="DUF3618"/>
    <property type="match status" value="1"/>
</dbReference>
<accession>A0A1H2W0U3</accession>
<dbReference type="RefSeq" id="WP_074635281.1">
    <property type="nucleotide sequence ID" value="NZ_CP160849.1"/>
</dbReference>